<proteinExistence type="predicted"/>
<comment type="caution">
    <text evidence="1">The sequence shown here is derived from an EMBL/GenBank/DDBJ whole genome shotgun (WGS) entry which is preliminary data.</text>
</comment>
<dbReference type="Proteomes" id="UP000013776">
    <property type="component" value="Unassembled WGS sequence"/>
</dbReference>
<accession>R4XLY9</accession>
<protein>
    <submittedName>
        <fullName evidence="1">Uncharacterized protein</fullName>
    </submittedName>
</protein>
<sequence length="327" mass="34191">MGASLSTPSFGNTNAPCTTTSSYNLPTTTSAYIKDAVKTSSRTSAIPTLTTSKPVQTSTTAAASTSTPVFYLKSSCDNSCLGHFAADDQIYSNLYSSTDSSFDSFYIQNGVLYDSSTSTLCVSSEGAGSDTRFQCSNDPDYVNGVALANVWSSASSLLTLNGNSVWYGCGTLNLADNYEPNGLTYSTLQGDPSNCRACTFSLITDIAQCNAGGQTAASSISTTYLPAASTVSVASSTTTTSAVTTSTTAKAQQIPTTTTSSTTSAAAAAVSTPKSCQEGYCKVSWFSQADCYVSDCGRCPWGTRCQQYQTWPWALSACLPPKTFWKA</sequence>
<dbReference type="AlphaFoldDB" id="R4XLY9"/>
<keyword evidence="2" id="KW-1185">Reference proteome</keyword>
<reference evidence="1 2" key="1">
    <citation type="journal article" date="2013" name="MBio">
        <title>Genome sequencing of the plant pathogen Taphrina deformans, the causal agent of peach leaf curl.</title>
        <authorList>
            <person name="Cisse O.H."/>
            <person name="Almeida J.M.G.C.F."/>
            <person name="Fonseca A."/>
            <person name="Kumar A.A."/>
            <person name="Salojaervi J."/>
            <person name="Overmyer K."/>
            <person name="Hauser P.M."/>
            <person name="Pagni M."/>
        </authorList>
    </citation>
    <scope>NUCLEOTIDE SEQUENCE [LARGE SCALE GENOMIC DNA]</scope>
    <source>
        <strain evidence="2">PYCC 5710 / ATCC 11124 / CBS 356.35 / IMI 108563 / JCM 9778 / NBRC 8474</strain>
    </source>
</reference>
<organism evidence="1 2">
    <name type="scientific">Taphrina deformans (strain PYCC 5710 / ATCC 11124 / CBS 356.35 / IMI 108563 / JCM 9778 / NBRC 8474)</name>
    <name type="common">Peach leaf curl fungus</name>
    <name type="synonym">Lalaria deformans</name>
    <dbReference type="NCBI Taxonomy" id="1097556"/>
    <lineage>
        <taxon>Eukaryota</taxon>
        <taxon>Fungi</taxon>
        <taxon>Dikarya</taxon>
        <taxon>Ascomycota</taxon>
        <taxon>Taphrinomycotina</taxon>
        <taxon>Taphrinomycetes</taxon>
        <taxon>Taphrinales</taxon>
        <taxon>Taphrinaceae</taxon>
        <taxon>Taphrina</taxon>
    </lineage>
</organism>
<dbReference type="EMBL" id="CAHR02000220">
    <property type="protein sequence ID" value="CCG84310.1"/>
    <property type="molecule type" value="Genomic_DNA"/>
</dbReference>
<evidence type="ECO:0000313" key="1">
    <source>
        <dbReference type="EMBL" id="CCG84310.1"/>
    </source>
</evidence>
<gene>
    <name evidence="1" type="ORF">TAPDE_004654</name>
</gene>
<name>R4XLY9_TAPDE</name>
<evidence type="ECO:0000313" key="2">
    <source>
        <dbReference type="Proteomes" id="UP000013776"/>
    </source>
</evidence>
<dbReference type="VEuPathDB" id="FungiDB:TAPDE_004654"/>